<gene>
    <name evidence="1" type="ORF">L2764_02615</name>
</gene>
<dbReference type="Gene3D" id="3.40.50.300">
    <property type="entry name" value="P-loop containing nucleotide triphosphate hydrolases"/>
    <property type="match status" value="1"/>
</dbReference>
<accession>A0ABT0L7M8</accession>
<dbReference type="EMBL" id="JAKIKS010000005">
    <property type="protein sequence ID" value="MCL1123400.1"/>
    <property type="molecule type" value="Genomic_DNA"/>
</dbReference>
<evidence type="ECO:0000313" key="1">
    <source>
        <dbReference type="EMBL" id="MCL1123400.1"/>
    </source>
</evidence>
<dbReference type="Proteomes" id="UP001203423">
    <property type="component" value="Unassembled WGS sequence"/>
</dbReference>
<dbReference type="Gene3D" id="3.30.420.240">
    <property type="match status" value="1"/>
</dbReference>
<evidence type="ECO:0000313" key="2">
    <source>
        <dbReference type="Proteomes" id="UP001203423"/>
    </source>
</evidence>
<comment type="caution">
    <text evidence="1">The sequence shown here is derived from an EMBL/GenBank/DDBJ whole genome shotgun (WGS) entry which is preliminary data.</text>
</comment>
<sequence length="581" mass="66075">MNSHIKPMTAKFGEETWLTEDERFNLDEAALLKRCAPYLSCWWWRINNLYIVADEYGKSVMFRCRPAQVSFFCVMWFLNIILKARQLGFSTAIQIFILDHALFNNDRQCGVIAQGLSEATAIFASKILYPYVRLPSWLKTGRRAVTSKTSTAIYFANDSYVRIAVSFRSGTLQVLHVSEFGKICAQYPLRGDEVKSGSLNAVHKGSLLFIESTAEGAAGHFFDMSIIAMEVLDSGVELTFQDYKFHFYPWWLDLKYTLPAPSKGLRLTKGQSKYFESVEACMHITLTDEQKVWYIAKDRNQEGKMKQEFPSTPMEAFLTSGRKVFDGDDLMRAEGRCLKPLIVYDINPNTGHKKKVTNKVDLSSKATDKLALATSGYLLVWELPDPDEDYAIGGDVAEGLEHGDRSSLDVVAKSDGRQVAHWFGHLDPKRFAKLLAHVGREYNLAYIGPERNNHGHATLQELVDIYPVSRIYHEEHIDREDVDEETLKVGWHTSAQSKPLLTSGLDDLLVNDVDGIRWRGTVAELNIFVYDKKGRMGAQTGGFDDQAMSYMIAQEMRARMPKRRIIDDKNAPQNNNHWMAR</sequence>
<reference evidence="1 2" key="1">
    <citation type="submission" date="2022-01" db="EMBL/GenBank/DDBJ databases">
        <title>Whole genome-based taxonomy of the Shewanellaceae.</title>
        <authorList>
            <person name="Martin-Rodriguez A.J."/>
        </authorList>
    </citation>
    <scope>NUCLEOTIDE SEQUENCE [LARGE SCALE GENOMIC DNA]</scope>
    <source>
        <strain evidence="1 2">DSM 17177</strain>
    </source>
</reference>
<protein>
    <submittedName>
        <fullName evidence="1">Terminase</fullName>
    </submittedName>
</protein>
<proteinExistence type="predicted"/>
<dbReference type="InterPro" id="IPR027417">
    <property type="entry name" value="P-loop_NTPase"/>
</dbReference>
<name>A0ABT0L7M8_9GAMM</name>
<dbReference type="RefSeq" id="WP_248938687.1">
    <property type="nucleotide sequence ID" value="NZ_JAKIKS010000005.1"/>
</dbReference>
<organism evidence="1 2">
    <name type="scientific">Shewanella surugensis</name>
    <dbReference type="NCBI Taxonomy" id="212020"/>
    <lineage>
        <taxon>Bacteria</taxon>
        <taxon>Pseudomonadati</taxon>
        <taxon>Pseudomonadota</taxon>
        <taxon>Gammaproteobacteria</taxon>
        <taxon>Alteromonadales</taxon>
        <taxon>Shewanellaceae</taxon>
        <taxon>Shewanella</taxon>
    </lineage>
</organism>
<keyword evidence="2" id="KW-1185">Reference proteome</keyword>